<gene>
    <name evidence="2" type="ORF">BDCG_17931</name>
</gene>
<protein>
    <submittedName>
        <fullName evidence="2">Uncharacterized protein</fullName>
    </submittedName>
</protein>
<reference evidence="3" key="1">
    <citation type="journal article" date="2015" name="PLoS Genet.">
        <title>The dynamic genome and transcriptome of the human fungal pathogen Blastomyces and close relative Emmonsia.</title>
        <authorList>
            <person name="Munoz J.F."/>
            <person name="Gauthier G.M."/>
            <person name="Desjardins C.A."/>
            <person name="Gallo J.E."/>
            <person name="Holder J."/>
            <person name="Sullivan T.D."/>
            <person name="Marty A.J."/>
            <person name="Carmen J.C."/>
            <person name="Chen Z."/>
            <person name="Ding L."/>
            <person name="Gujja S."/>
            <person name="Magrini V."/>
            <person name="Misas E."/>
            <person name="Mitreva M."/>
            <person name="Priest M."/>
            <person name="Saif S."/>
            <person name="Whiston E.A."/>
            <person name="Young S."/>
            <person name="Zeng Q."/>
            <person name="Goldman W.E."/>
            <person name="Mardis E.R."/>
            <person name="Taylor J.W."/>
            <person name="McEwen J.G."/>
            <person name="Clay O.K."/>
            <person name="Klein B.S."/>
            <person name="Cuomo C.A."/>
        </authorList>
    </citation>
    <scope>NUCLEOTIDE SEQUENCE [LARGE SCALE GENOMIC DNA]</scope>
    <source>
        <strain evidence="3">ER-3 / ATCC MYA-2586</strain>
    </source>
</reference>
<feature type="region of interest" description="Disordered" evidence="1">
    <location>
        <begin position="1"/>
        <end position="23"/>
    </location>
</feature>
<dbReference type="GeneID" id="69032823"/>
<dbReference type="RefSeq" id="XP_045282846.1">
    <property type="nucleotide sequence ID" value="XM_045426973.1"/>
</dbReference>
<evidence type="ECO:0000313" key="3">
    <source>
        <dbReference type="Proteomes" id="UP000002039"/>
    </source>
</evidence>
<accession>A0ABX2W156</accession>
<proteinExistence type="predicted"/>
<organism evidence="2 3">
    <name type="scientific">Ajellomyces dermatitidis (strain ER-3 / ATCC MYA-2586)</name>
    <name type="common">Blastomyces dermatitidis</name>
    <dbReference type="NCBI Taxonomy" id="559297"/>
    <lineage>
        <taxon>Eukaryota</taxon>
        <taxon>Fungi</taxon>
        <taxon>Dikarya</taxon>
        <taxon>Ascomycota</taxon>
        <taxon>Pezizomycotina</taxon>
        <taxon>Eurotiomycetes</taxon>
        <taxon>Eurotiomycetidae</taxon>
        <taxon>Onygenales</taxon>
        <taxon>Ajellomycetaceae</taxon>
        <taxon>Blastomyces</taxon>
    </lineage>
</organism>
<dbReference type="EMBL" id="EQ999986">
    <property type="protein sequence ID" value="OAT03119.1"/>
    <property type="molecule type" value="Genomic_DNA"/>
</dbReference>
<sequence>MAIDGGISVPARDNGLPTQDPPTLPMVLEALMQPHFTDMERSRRALPDNAAQVLWVQFLYINSVEVVR</sequence>
<keyword evidence="3" id="KW-1185">Reference proteome</keyword>
<name>A0ABX2W156_AJEDR</name>
<dbReference type="Proteomes" id="UP000002039">
    <property type="component" value="Unassembled WGS sequence"/>
</dbReference>
<evidence type="ECO:0000313" key="2">
    <source>
        <dbReference type="EMBL" id="OAT03119.1"/>
    </source>
</evidence>
<evidence type="ECO:0000256" key="1">
    <source>
        <dbReference type="SAM" id="MobiDB-lite"/>
    </source>
</evidence>